<dbReference type="InterPro" id="IPR036563">
    <property type="entry name" value="MoaE_sf"/>
</dbReference>
<comment type="pathway">
    <text evidence="1">Cofactor biosynthesis; molybdopterin biosynthesis.</text>
</comment>
<dbReference type="InterPro" id="IPR003749">
    <property type="entry name" value="ThiS/MoaD-like"/>
</dbReference>
<keyword evidence="5" id="KW-0808">Transferase</keyword>
<dbReference type="AlphaFoldDB" id="A0A537L3S9"/>
<feature type="region of interest" description="Disordered" evidence="13">
    <location>
        <begin position="77"/>
        <end position="100"/>
    </location>
</feature>
<dbReference type="InterPro" id="IPR016155">
    <property type="entry name" value="Mopterin_synth/thiamin_S_b"/>
</dbReference>
<evidence type="ECO:0000256" key="10">
    <source>
        <dbReference type="ARBA" id="ARBA00030781"/>
    </source>
</evidence>
<dbReference type="InterPro" id="IPR012675">
    <property type="entry name" value="Beta-grasp_dom_sf"/>
</dbReference>
<dbReference type="GO" id="GO:0006777">
    <property type="term" value="P:Mo-molybdopterin cofactor biosynthetic process"/>
    <property type="evidence" value="ECO:0007669"/>
    <property type="project" value="UniProtKB-KW"/>
</dbReference>
<sequence length="237" mass="26364">MWISVRAFASYREAIGAPSVRMDVPAGSTPSQVWDRLLGRYPRLAGLPKPHAFAINEEYIEESYALRERDELVLIPPVSGGAPKSTRPTQATQPTQSTAESVELTDRAIDVNALLKKVSHPKAGAVVLFLGTVRDNDRGRHVKFLEYEAYQPMALREMNRVVEEARRRWPLLGIAIVHRLGHLDVGDISVAIAVSSGHRKEAFEAGRYAIDTLKQTVPIWKKEVWDSGEAWIGSEAT</sequence>
<dbReference type="FunFam" id="3.90.1170.40:FF:000003">
    <property type="entry name" value="Molybdopterin converting factor subunit 2"/>
    <property type="match status" value="1"/>
</dbReference>
<dbReference type="CDD" id="cd00756">
    <property type="entry name" value="MoaE"/>
    <property type="match status" value="1"/>
</dbReference>
<comment type="similarity">
    <text evidence="2">Belongs to the MoaE family.</text>
</comment>
<dbReference type="EMBL" id="VBAJ01000297">
    <property type="protein sequence ID" value="TMJ02670.1"/>
    <property type="molecule type" value="Genomic_DNA"/>
</dbReference>
<accession>A0A537L3S9</accession>
<evidence type="ECO:0000313" key="14">
    <source>
        <dbReference type="EMBL" id="TMJ02670.1"/>
    </source>
</evidence>
<dbReference type="Gene3D" id="3.10.20.30">
    <property type="match status" value="1"/>
</dbReference>
<organism evidence="14 15">
    <name type="scientific">Candidatus Segetimicrobium genomatis</name>
    <dbReference type="NCBI Taxonomy" id="2569760"/>
    <lineage>
        <taxon>Bacteria</taxon>
        <taxon>Bacillati</taxon>
        <taxon>Candidatus Sysuimicrobiota</taxon>
        <taxon>Candidatus Sysuimicrobiia</taxon>
        <taxon>Candidatus Sysuimicrobiales</taxon>
        <taxon>Candidatus Segetimicrobiaceae</taxon>
        <taxon>Candidatus Segetimicrobium</taxon>
    </lineage>
</organism>
<dbReference type="SUPFAM" id="SSF54285">
    <property type="entry name" value="MoaD/ThiS"/>
    <property type="match status" value="1"/>
</dbReference>
<comment type="catalytic activity">
    <reaction evidence="12">
        <text>2 [molybdopterin-synthase sulfur-carrier protein]-C-terminal-Gly-aminoethanethioate + cyclic pyranopterin phosphate + H2O = molybdopterin + 2 [molybdopterin-synthase sulfur-carrier protein]-C-terminal Gly-Gly + 2 H(+)</text>
        <dbReference type="Rhea" id="RHEA:26333"/>
        <dbReference type="Rhea" id="RHEA-COMP:12202"/>
        <dbReference type="Rhea" id="RHEA-COMP:19907"/>
        <dbReference type="ChEBI" id="CHEBI:15377"/>
        <dbReference type="ChEBI" id="CHEBI:15378"/>
        <dbReference type="ChEBI" id="CHEBI:58698"/>
        <dbReference type="ChEBI" id="CHEBI:59648"/>
        <dbReference type="ChEBI" id="CHEBI:90778"/>
        <dbReference type="ChEBI" id="CHEBI:232372"/>
        <dbReference type="EC" id="2.8.1.12"/>
    </reaction>
</comment>
<evidence type="ECO:0000256" key="2">
    <source>
        <dbReference type="ARBA" id="ARBA00005426"/>
    </source>
</evidence>
<comment type="caution">
    <text evidence="14">The sequence shown here is derived from an EMBL/GenBank/DDBJ whole genome shotgun (WGS) entry which is preliminary data.</text>
</comment>
<evidence type="ECO:0000256" key="12">
    <source>
        <dbReference type="ARBA" id="ARBA00049878"/>
    </source>
</evidence>
<dbReference type="Pfam" id="PF02391">
    <property type="entry name" value="MoaE"/>
    <property type="match status" value="1"/>
</dbReference>
<reference evidence="14 15" key="1">
    <citation type="journal article" date="2019" name="Nat. Microbiol.">
        <title>Mediterranean grassland soil C-N compound turnover is dependent on rainfall and depth, and is mediated by genomically divergent microorganisms.</title>
        <authorList>
            <person name="Diamond S."/>
            <person name="Andeer P.F."/>
            <person name="Li Z."/>
            <person name="Crits-Christoph A."/>
            <person name="Burstein D."/>
            <person name="Anantharaman K."/>
            <person name="Lane K.R."/>
            <person name="Thomas B.C."/>
            <person name="Pan C."/>
            <person name="Northen T.R."/>
            <person name="Banfield J.F."/>
        </authorList>
    </citation>
    <scope>NUCLEOTIDE SEQUENCE [LARGE SCALE GENOMIC DNA]</scope>
    <source>
        <strain evidence="14">NP_2</strain>
    </source>
</reference>
<evidence type="ECO:0000256" key="6">
    <source>
        <dbReference type="ARBA" id="ARBA00023150"/>
    </source>
</evidence>
<proteinExistence type="inferred from homology"/>
<dbReference type="EC" id="2.8.1.12" evidence="3"/>
<dbReference type="Gene3D" id="3.90.1170.40">
    <property type="entry name" value="Molybdopterin biosynthesis MoaE subunit"/>
    <property type="match status" value="1"/>
</dbReference>
<dbReference type="Proteomes" id="UP000318661">
    <property type="component" value="Unassembled WGS sequence"/>
</dbReference>
<dbReference type="Pfam" id="PF02597">
    <property type="entry name" value="ThiS"/>
    <property type="match status" value="1"/>
</dbReference>
<evidence type="ECO:0000256" key="13">
    <source>
        <dbReference type="SAM" id="MobiDB-lite"/>
    </source>
</evidence>
<evidence type="ECO:0000256" key="3">
    <source>
        <dbReference type="ARBA" id="ARBA00011950"/>
    </source>
</evidence>
<evidence type="ECO:0000256" key="4">
    <source>
        <dbReference type="ARBA" id="ARBA00013858"/>
    </source>
</evidence>
<keyword evidence="6" id="KW-0501">Molybdenum cofactor biosynthesis</keyword>
<evidence type="ECO:0000256" key="9">
    <source>
        <dbReference type="ARBA" id="ARBA00030407"/>
    </source>
</evidence>
<comment type="subunit">
    <text evidence="7">Heterotetramer of 2 MoaD subunits and 2 MoaE subunits. Also stable as homodimer. The enzyme changes between these two forms during catalysis.</text>
</comment>
<dbReference type="InterPro" id="IPR003448">
    <property type="entry name" value="Mopterin_biosynth_MoaE"/>
</dbReference>
<gene>
    <name evidence="14" type="ORF">E6G99_12020</name>
</gene>
<protein>
    <recommendedName>
        <fullName evidence="4">Molybdopterin synthase catalytic subunit</fullName>
        <ecNumber evidence="3">2.8.1.12</ecNumber>
    </recommendedName>
    <alternativeName>
        <fullName evidence="10">MPT synthase subunit 2</fullName>
    </alternativeName>
    <alternativeName>
        <fullName evidence="8">Molybdenum cofactor biosynthesis protein E</fullName>
    </alternativeName>
    <alternativeName>
        <fullName evidence="9">Molybdopterin-converting factor large subunit</fullName>
    </alternativeName>
    <alternativeName>
        <fullName evidence="11">Molybdopterin-converting factor subunit 2</fullName>
    </alternativeName>
</protein>
<feature type="compositionally biased region" description="Low complexity" evidence="13">
    <location>
        <begin position="85"/>
        <end position="99"/>
    </location>
</feature>
<dbReference type="GO" id="GO:0030366">
    <property type="term" value="F:molybdopterin synthase activity"/>
    <property type="evidence" value="ECO:0007669"/>
    <property type="project" value="UniProtKB-EC"/>
</dbReference>
<evidence type="ECO:0000256" key="11">
    <source>
        <dbReference type="ARBA" id="ARBA00032474"/>
    </source>
</evidence>
<dbReference type="PANTHER" id="PTHR23404">
    <property type="entry name" value="MOLYBDOPTERIN SYNTHASE RELATED"/>
    <property type="match status" value="1"/>
</dbReference>
<dbReference type="SUPFAM" id="SSF54690">
    <property type="entry name" value="Molybdopterin synthase subunit MoaE"/>
    <property type="match status" value="1"/>
</dbReference>
<evidence type="ECO:0000313" key="15">
    <source>
        <dbReference type="Proteomes" id="UP000318661"/>
    </source>
</evidence>
<evidence type="ECO:0000256" key="8">
    <source>
        <dbReference type="ARBA" id="ARBA00029745"/>
    </source>
</evidence>
<evidence type="ECO:0000256" key="7">
    <source>
        <dbReference type="ARBA" id="ARBA00026066"/>
    </source>
</evidence>
<name>A0A537L3S9_9BACT</name>
<evidence type="ECO:0000256" key="1">
    <source>
        <dbReference type="ARBA" id="ARBA00005046"/>
    </source>
</evidence>
<evidence type="ECO:0000256" key="5">
    <source>
        <dbReference type="ARBA" id="ARBA00022679"/>
    </source>
</evidence>
<dbReference type="CDD" id="cd00754">
    <property type="entry name" value="Ubl_MoaD"/>
    <property type="match status" value="1"/>
</dbReference>